<dbReference type="PIRSF" id="PIRSF005962">
    <property type="entry name" value="Pept_M20D_amidohydro"/>
    <property type="match status" value="1"/>
</dbReference>
<feature type="binding site" evidence="2">
    <location>
        <position position="141"/>
    </location>
    <ligand>
        <name>Mn(2+)</name>
        <dbReference type="ChEBI" id="CHEBI:29035"/>
        <label>2</label>
    </ligand>
</feature>
<dbReference type="PROSITE" id="PS51257">
    <property type="entry name" value="PROKAR_LIPOPROTEIN"/>
    <property type="match status" value="1"/>
</dbReference>
<dbReference type="EMBL" id="JAKHSK010000011">
    <property type="protein sequence ID" value="MCL6218455.1"/>
    <property type="molecule type" value="Genomic_DNA"/>
</dbReference>
<gene>
    <name evidence="3" type="ORF">L1967_09120</name>
</gene>
<sequence length="436" mass="49752">MSENRQTKKMRLKNSILLIILLLNIIFGCKTFEEKDIHQKIENDTEQLFNKIVEIRRDFHENPELAGNEKRTAEIIAKHLSNLGLEVKTGIAGYGVIGILKGEKEGKNIAWRADMDALPNDFPDEVPFKSKFKGIQHGCGHDVHMAIGLGIAEVLSKNKESIKGTIYFIFQPEEEPFLGAKNMASSSLFSELNIDEMYALHVTALPVGQIMVKPNEMYAYQKLIQIKFDDDFSKEDAEILYNQIKDKTLRKKEGGNPWEIPLAFDSVIGLGNPNTIFKDYFFMEENFVIEENENQFSIKTFAYETNKSNLPNILPRIERIINNSEYKDKFIATSYIMENPTVLNDEGLTDKAIKSLNSIYGNETIVLDYGQIPYFNDDFCYFQQKVPGVYFLLGGSNLEKGIVAMNHAPNFRVDEECMKIGIKSFSSLILERTKND</sequence>
<dbReference type="GO" id="GO:0016787">
    <property type="term" value="F:hydrolase activity"/>
    <property type="evidence" value="ECO:0007669"/>
    <property type="project" value="InterPro"/>
</dbReference>
<dbReference type="PANTHER" id="PTHR11014">
    <property type="entry name" value="PEPTIDASE M20 FAMILY MEMBER"/>
    <property type="match status" value="1"/>
</dbReference>
<dbReference type="GO" id="GO:0046872">
    <property type="term" value="F:metal ion binding"/>
    <property type="evidence" value="ECO:0007669"/>
    <property type="project" value="UniProtKB-KW"/>
</dbReference>
<dbReference type="Pfam" id="PF01546">
    <property type="entry name" value="Peptidase_M20"/>
    <property type="match status" value="1"/>
</dbReference>
<evidence type="ECO:0000256" key="2">
    <source>
        <dbReference type="PIRSR" id="PIRSR005962-1"/>
    </source>
</evidence>
<keyword evidence="2" id="KW-0464">Manganese</keyword>
<feature type="binding site" evidence="2">
    <location>
        <position position="175"/>
    </location>
    <ligand>
        <name>Mn(2+)</name>
        <dbReference type="ChEBI" id="CHEBI:29035"/>
        <label>2</label>
    </ligand>
</feature>
<evidence type="ECO:0000313" key="4">
    <source>
        <dbReference type="Proteomes" id="UP001139521"/>
    </source>
</evidence>
<organism evidence="3 4">
    <name type="scientific">Zunongwangia pacifica</name>
    <dbReference type="NCBI Taxonomy" id="2911062"/>
    <lineage>
        <taxon>Bacteria</taxon>
        <taxon>Pseudomonadati</taxon>
        <taxon>Bacteroidota</taxon>
        <taxon>Flavobacteriia</taxon>
        <taxon>Flavobacteriales</taxon>
        <taxon>Flavobacteriaceae</taxon>
        <taxon>Zunongwangia</taxon>
    </lineage>
</organism>
<dbReference type="NCBIfam" id="TIGR01891">
    <property type="entry name" value="amidohydrolases"/>
    <property type="match status" value="1"/>
</dbReference>
<comment type="cofactor">
    <cofactor evidence="2">
        <name>Mn(2+)</name>
        <dbReference type="ChEBI" id="CHEBI:29035"/>
    </cofactor>
    <text evidence="2">The Mn(2+) ion enhances activity.</text>
</comment>
<dbReference type="Gene3D" id="3.40.630.10">
    <property type="entry name" value="Zn peptidases"/>
    <property type="match status" value="1"/>
</dbReference>
<dbReference type="AlphaFoldDB" id="A0A9X1ZSM2"/>
<comment type="caution">
    <text evidence="3">The sequence shown here is derived from an EMBL/GenBank/DDBJ whole genome shotgun (WGS) entry which is preliminary data.</text>
</comment>
<protein>
    <submittedName>
        <fullName evidence="3">Amidohydrolase</fullName>
    </submittedName>
</protein>
<dbReference type="InterPro" id="IPR017439">
    <property type="entry name" value="Amidohydrolase"/>
</dbReference>
<dbReference type="InterPro" id="IPR002933">
    <property type="entry name" value="Peptidase_M20"/>
</dbReference>
<evidence type="ECO:0000313" key="3">
    <source>
        <dbReference type="EMBL" id="MCL6218455.1"/>
    </source>
</evidence>
<evidence type="ECO:0000256" key="1">
    <source>
        <dbReference type="ARBA" id="ARBA00022801"/>
    </source>
</evidence>
<dbReference type="RefSeq" id="WP_249601353.1">
    <property type="nucleotide sequence ID" value="NZ_JAKHSK010000011.1"/>
</dbReference>
<feature type="binding site" evidence="2">
    <location>
        <position position="201"/>
    </location>
    <ligand>
        <name>Mn(2+)</name>
        <dbReference type="ChEBI" id="CHEBI:29035"/>
        <label>2</label>
    </ligand>
</feature>
<feature type="binding site" evidence="2">
    <location>
        <position position="139"/>
    </location>
    <ligand>
        <name>Mn(2+)</name>
        <dbReference type="ChEBI" id="CHEBI:29035"/>
        <label>2</label>
    </ligand>
</feature>
<dbReference type="SUPFAM" id="SSF53187">
    <property type="entry name" value="Zn-dependent exopeptidases"/>
    <property type="match status" value="1"/>
</dbReference>
<dbReference type="PANTHER" id="PTHR11014:SF63">
    <property type="entry name" value="METALLOPEPTIDASE, PUTATIVE (AFU_ORTHOLOGUE AFUA_6G09600)-RELATED"/>
    <property type="match status" value="1"/>
</dbReference>
<proteinExistence type="predicted"/>
<keyword evidence="4" id="KW-1185">Reference proteome</keyword>
<reference evidence="3" key="1">
    <citation type="submission" date="2022-01" db="EMBL/GenBank/DDBJ databases">
        <title>Genome sequencing of Zunongwangia sp. M21534 genome.</title>
        <authorList>
            <person name="Chen Y."/>
            <person name="Dong C."/>
            <person name="Shao Z."/>
        </authorList>
    </citation>
    <scope>NUCLEOTIDE SEQUENCE</scope>
    <source>
        <strain evidence="3">MCCC M21534</strain>
    </source>
</reference>
<dbReference type="Gene3D" id="3.30.70.360">
    <property type="match status" value="1"/>
</dbReference>
<name>A0A9X1ZSM2_9FLAO</name>
<accession>A0A9X1ZSM2</accession>
<keyword evidence="2" id="KW-0479">Metal-binding</keyword>
<keyword evidence="1" id="KW-0378">Hydrolase</keyword>
<feature type="binding site" evidence="2">
    <location>
        <position position="407"/>
    </location>
    <ligand>
        <name>Mn(2+)</name>
        <dbReference type="ChEBI" id="CHEBI:29035"/>
        <label>2</label>
    </ligand>
</feature>
<dbReference type="Proteomes" id="UP001139521">
    <property type="component" value="Unassembled WGS sequence"/>
</dbReference>